<evidence type="ECO:0000313" key="6">
    <source>
        <dbReference type="EMBL" id="AKJ78042.1"/>
    </source>
</evidence>
<reference evidence="4" key="1">
    <citation type="journal article" date="2015" name="Mol. Ecol.">
        <title>Sky island diversification meets the multispecies coalescent - divergence in the spruce-fir moss spider (Microhexura montivaga, Araneae, Mygalomorphae) on the highest peaks of southern Appalachia.</title>
        <authorList>
            <person name="Hedin M."/>
            <person name="Carlson D."/>
            <person name="Coyle F."/>
        </authorList>
    </citation>
    <scope>NUCLEOTIDE SEQUENCE</scope>
    <source>
        <strain evidence="2">MY1704</strain>
        <strain evidence="3">MY1705</strain>
        <strain evidence="4">MY1706</strain>
        <strain evidence="5">MY1707</strain>
        <strain evidence="6">MY1708</strain>
        <strain evidence="7">MY1709</strain>
        <strain evidence="8">MY1710</strain>
        <strain evidence="9">MY1711</strain>
        <strain evidence="10">MY1712</strain>
        <strain evidence="11">MY1713</strain>
        <strain evidence="12">MY1715</strain>
        <strain evidence="13">MY1716</strain>
        <strain evidence="14">MY1717</strain>
        <strain evidence="15">MY4023</strain>
        <strain evidence="16">MY4024</strain>
    </source>
</reference>
<evidence type="ECO:0000313" key="3">
    <source>
        <dbReference type="EMBL" id="AKJ78039.1"/>
    </source>
</evidence>
<organism evidence="4">
    <name type="scientific">Microhexura montivaga</name>
    <dbReference type="NCBI Taxonomy" id="1506251"/>
    <lineage>
        <taxon>Eukaryota</taxon>
        <taxon>Metazoa</taxon>
        <taxon>Ecdysozoa</taxon>
        <taxon>Arthropoda</taxon>
        <taxon>Chelicerata</taxon>
        <taxon>Arachnida</taxon>
        <taxon>Araneae</taxon>
        <taxon>Mygalomorphae</taxon>
        <taxon>Avicularoidea</taxon>
        <taxon>Dipluridae</taxon>
        <taxon>Microhexura</taxon>
    </lineage>
</organism>
<evidence type="ECO:0000313" key="9">
    <source>
        <dbReference type="EMBL" id="AKJ78045.1"/>
    </source>
</evidence>
<feature type="region of interest" description="Disordered" evidence="1">
    <location>
        <begin position="1"/>
        <end position="30"/>
    </location>
</feature>
<dbReference type="EMBL" id="KR607642">
    <property type="protein sequence ID" value="AKJ78047.1"/>
    <property type="molecule type" value="Genomic_DNA"/>
</dbReference>
<dbReference type="EMBL" id="KR607636">
    <property type="protein sequence ID" value="AKJ78041.1"/>
    <property type="molecule type" value="Genomic_DNA"/>
</dbReference>
<sequence length="54" mass="6568">SFQRSFDGKTTENHHRKVQRQEVTRSPYKPNCRNLVYNKYLQTKHSMQELKTKT</sequence>
<dbReference type="EMBL" id="KR607637">
    <property type="protein sequence ID" value="AKJ78042.1"/>
    <property type="molecule type" value="Genomic_DNA"/>
</dbReference>
<evidence type="ECO:0000313" key="2">
    <source>
        <dbReference type="EMBL" id="AKJ78038.1"/>
    </source>
</evidence>
<dbReference type="EMBL" id="KR607639">
    <property type="protein sequence ID" value="AKJ78044.1"/>
    <property type="molecule type" value="Genomic_DNA"/>
</dbReference>
<evidence type="ECO:0000313" key="16">
    <source>
        <dbReference type="EMBL" id="AKJ78052.1"/>
    </source>
</evidence>
<dbReference type="EMBL" id="KR607640">
    <property type="protein sequence ID" value="AKJ78045.1"/>
    <property type="molecule type" value="Genomic_DNA"/>
</dbReference>
<dbReference type="EMBL" id="KR607645">
    <property type="protein sequence ID" value="AKJ78050.1"/>
    <property type="molecule type" value="Genomic_DNA"/>
</dbReference>
<evidence type="ECO:0000313" key="15">
    <source>
        <dbReference type="EMBL" id="AKJ78051.1"/>
    </source>
</evidence>
<evidence type="ECO:0000256" key="1">
    <source>
        <dbReference type="SAM" id="MobiDB-lite"/>
    </source>
</evidence>
<evidence type="ECO:0000313" key="4">
    <source>
        <dbReference type="EMBL" id="AKJ78040.1"/>
    </source>
</evidence>
<dbReference type="EMBL" id="KR607638">
    <property type="protein sequence ID" value="AKJ78043.1"/>
    <property type="molecule type" value="Genomic_DNA"/>
</dbReference>
<evidence type="ECO:0000313" key="14">
    <source>
        <dbReference type="EMBL" id="AKJ78050.1"/>
    </source>
</evidence>
<proteinExistence type="predicted"/>
<dbReference type="EMBL" id="KR607644">
    <property type="protein sequence ID" value="AKJ78049.1"/>
    <property type="molecule type" value="Genomic_DNA"/>
</dbReference>
<accession>A0A0G3F766</accession>
<dbReference type="EMBL" id="KR607646">
    <property type="protein sequence ID" value="AKJ78051.1"/>
    <property type="molecule type" value="Genomic_DNA"/>
</dbReference>
<dbReference type="EMBL" id="KR607633">
    <property type="protein sequence ID" value="AKJ78038.1"/>
    <property type="molecule type" value="Genomic_DNA"/>
</dbReference>
<evidence type="ECO:0000313" key="8">
    <source>
        <dbReference type="EMBL" id="AKJ78044.1"/>
    </source>
</evidence>
<evidence type="ECO:0000313" key="13">
    <source>
        <dbReference type="EMBL" id="AKJ78049.1"/>
    </source>
</evidence>
<protein>
    <submittedName>
        <fullName evidence="4">Uncharacterized protein</fullName>
    </submittedName>
</protein>
<dbReference type="EMBL" id="KR607635">
    <property type="protein sequence ID" value="AKJ78040.1"/>
    <property type="molecule type" value="Genomic_DNA"/>
</dbReference>
<dbReference type="EMBL" id="KR607641">
    <property type="protein sequence ID" value="AKJ78046.1"/>
    <property type="molecule type" value="Genomic_DNA"/>
</dbReference>
<evidence type="ECO:0000313" key="7">
    <source>
        <dbReference type="EMBL" id="AKJ78043.1"/>
    </source>
</evidence>
<evidence type="ECO:0000313" key="11">
    <source>
        <dbReference type="EMBL" id="AKJ78047.1"/>
    </source>
</evidence>
<evidence type="ECO:0000313" key="5">
    <source>
        <dbReference type="EMBL" id="AKJ78041.1"/>
    </source>
</evidence>
<name>A0A0G3F766_9ARAC</name>
<evidence type="ECO:0000313" key="10">
    <source>
        <dbReference type="EMBL" id="AKJ78046.1"/>
    </source>
</evidence>
<evidence type="ECO:0000313" key="12">
    <source>
        <dbReference type="EMBL" id="AKJ78048.1"/>
    </source>
</evidence>
<dbReference type="EMBL" id="KR607643">
    <property type="protein sequence ID" value="AKJ78048.1"/>
    <property type="molecule type" value="Genomic_DNA"/>
</dbReference>
<feature type="non-terminal residue" evidence="4">
    <location>
        <position position="1"/>
    </location>
</feature>
<dbReference type="EMBL" id="KR607634">
    <property type="protein sequence ID" value="AKJ78039.1"/>
    <property type="molecule type" value="Genomic_DNA"/>
</dbReference>
<dbReference type="EMBL" id="KR607647">
    <property type="protein sequence ID" value="AKJ78052.1"/>
    <property type="molecule type" value="Genomic_DNA"/>
</dbReference>
<feature type="compositionally biased region" description="Basic and acidic residues" evidence="1">
    <location>
        <begin position="1"/>
        <end position="23"/>
    </location>
</feature>
<dbReference type="AlphaFoldDB" id="A0A0G3F766"/>